<proteinExistence type="inferred from homology"/>
<dbReference type="InterPro" id="IPR022450">
    <property type="entry name" value="TsaD"/>
</dbReference>
<feature type="domain" description="Gcp-like" evidence="8">
    <location>
        <begin position="23"/>
        <end position="322"/>
    </location>
</feature>
<comment type="subcellular location">
    <subcellularLocation>
        <location evidence="7">Cytoplasm</location>
    </subcellularLocation>
</comment>
<evidence type="ECO:0000256" key="3">
    <source>
        <dbReference type="ARBA" id="ARBA00022723"/>
    </source>
</evidence>
<dbReference type="HAMAP" id="MF_01445">
    <property type="entry name" value="TsaD"/>
    <property type="match status" value="1"/>
</dbReference>
<dbReference type="Pfam" id="PF00814">
    <property type="entry name" value="TsaD"/>
    <property type="match status" value="1"/>
</dbReference>
<evidence type="ECO:0000256" key="7">
    <source>
        <dbReference type="HAMAP-Rule" id="MF_01445"/>
    </source>
</evidence>
<comment type="similarity">
    <text evidence="7">Belongs to the KAE1 / TsaD family.</text>
</comment>
<feature type="binding site" evidence="7">
    <location>
        <position position="316"/>
    </location>
    <ligand>
        <name>Fe cation</name>
        <dbReference type="ChEBI" id="CHEBI:24875"/>
    </ligand>
</feature>
<dbReference type="GO" id="GO:0061711">
    <property type="term" value="F:tRNA N(6)-L-threonylcarbamoyladenine synthase activity"/>
    <property type="evidence" value="ECO:0007669"/>
    <property type="project" value="UniProtKB-EC"/>
</dbReference>
<comment type="cofactor">
    <cofactor evidence="7">
        <name>Fe(2+)</name>
        <dbReference type="ChEBI" id="CHEBI:29033"/>
    </cofactor>
    <text evidence="7">Binds 1 Fe(2+) ion per subunit.</text>
</comment>
<feature type="binding site" evidence="7">
    <location>
        <position position="115"/>
    </location>
    <ligand>
        <name>Fe cation</name>
        <dbReference type="ChEBI" id="CHEBI:24875"/>
    </ligand>
</feature>
<name>A0A6C2UNM7_9BACT</name>
<evidence type="ECO:0000256" key="1">
    <source>
        <dbReference type="ARBA" id="ARBA00022679"/>
    </source>
</evidence>
<dbReference type="GO" id="GO:0002949">
    <property type="term" value="P:tRNA threonylcarbamoyladenosine modification"/>
    <property type="evidence" value="ECO:0007669"/>
    <property type="project" value="UniProtKB-UniRule"/>
</dbReference>
<dbReference type="Proteomes" id="UP000346198">
    <property type="component" value="Unassembled WGS sequence"/>
</dbReference>
<feature type="binding site" evidence="7">
    <location>
        <position position="288"/>
    </location>
    <ligand>
        <name>substrate</name>
    </ligand>
</feature>
<evidence type="ECO:0000259" key="8">
    <source>
        <dbReference type="Pfam" id="PF00814"/>
    </source>
</evidence>
<protein>
    <recommendedName>
        <fullName evidence="7">tRNA N6-adenosine threonylcarbamoyltransferase</fullName>
        <ecNumber evidence="7">2.3.1.234</ecNumber>
    </recommendedName>
    <alternativeName>
        <fullName evidence="7">N6-L-threonylcarbamoyladenine synthase</fullName>
        <shortName evidence="7">t(6)A synthase</shortName>
    </alternativeName>
    <alternativeName>
        <fullName evidence="7">t(6)A37 threonylcarbamoyladenosine biosynthesis protein TsaD</fullName>
    </alternativeName>
    <alternativeName>
        <fullName evidence="7">tRNA threonylcarbamoyladenosine biosynthesis protein TsaD</fullName>
    </alternativeName>
</protein>
<dbReference type="InterPro" id="IPR043129">
    <property type="entry name" value="ATPase_NBD"/>
</dbReference>
<comment type="caution">
    <text evidence="7">Lacks conserved residue(s) required for the propagation of feature annotation.</text>
</comment>
<feature type="binding site" evidence="7">
    <location>
        <begin position="138"/>
        <end position="142"/>
    </location>
    <ligand>
        <name>substrate</name>
    </ligand>
</feature>
<dbReference type="SUPFAM" id="SSF53067">
    <property type="entry name" value="Actin-like ATPase domain"/>
    <property type="match status" value="1"/>
</dbReference>
<keyword evidence="1 7" id="KW-0808">Transferase</keyword>
<dbReference type="FunFam" id="3.30.420.40:FF:000012">
    <property type="entry name" value="tRNA N6-adenosine threonylcarbamoyltransferase"/>
    <property type="match status" value="1"/>
</dbReference>
<reference evidence="9 10" key="1">
    <citation type="submission" date="2019-04" db="EMBL/GenBank/DDBJ databases">
        <authorList>
            <person name="Van Vliet M D."/>
        </authorList>
    </citation>
    <scope>NUCLEOTIDE SEQUENCE [LARGE SCALE GENOMIC DNA]</scope>
    <source>
        <strain evidence="9 10">F21</strain>
    </source>
</reference>
<gene>
    <name evidence="7 9" type="primary">tsaD</name>
    <name evidence="9" type="ORF">SCARR_02948</name>
</gene>
<dbReference type="Gene3D" id="3.30.420.40">
    <property type="match status" value="2"/>
</dbReference>
<dbReference type="PRINTS" id="PR00789">
    <property type="entry name" value="OSIALOPTASE"/>
</dbReference>
<dbReference type="PROSITE" id="PS01016">
    <property type="entry name" value="GLYCOPROTEASE"/>
    <property type="match status" value="1"/>
</dbReference>
<organism evidence="9 10">
    <name type="scientific">Pontiella sulfatireligans</name>
    <dbReference type="NCBI Taxonomy" id="2750658"/>
    <lineage>
        <taxon>Bacteria</taxon>
        <taxon>Pseudomonadati</taxon>
        <taxon>Kiritimatiellota</taxon>
        <taxon>Kiritimatiellia</taxon>
        <taxon>Kiritimatiellales</taxon>
        <taxon>Pontiellaceae</taxon>
        <taxon>Pontiella</taxon>
    </lineage>
</organism>
<dbReference type="RefSeq" id="WP_136062385.1">
    <property type="nucleotide sequence ID" value="NZ_CAAHFH010000002.1"/>
</dbReference>
<evidence type="ECO:0000256" key="2">
    <source>
        <dbReference type="ARBA" id="ARBA00022694"/>
    </source>
</evidence>
<dbReference type="PANTHER" id="PTHR11735:SF6">
    <property type="entry name" value="TRNA N6-ADENOSINE THREONYLCARBAMOYLTRANSFERASE, MITOCHONDRIAL"/>
    <property type="match status" value="1"/>
</dbReference>
<comment type="catalytic activity">
    <reaction evidence="6 7">
        <text>L-threonylcarbamoyladenylate + adenosine(37) in tRNA = N(6)-L-threonylcarbamoyladenosine(37) in tRNA + AMP + H(+)</text>
        <dbReference type="Rhea" id="RHEA:37059"/>
        <dbReference type="Rhea" id="RHEA-COMP:10162"/>
        <dbReference type="Rhea" id="RHEA-COMP:10163"/>
        <dbReference type="ChEBI" id="CHEBI:15378"/>
        <dbReference type="ChEBI" id="CHEBI:73682"/>
        <dbReference type="ChEBI" id="CHEBI:74411"/>
        <dbReference type="ChEBI" id="CHEBI:74418"/>
        <dbReference type="ChEBI" id="CHEBI:456215"/>
        <dbReference type="EC" id="2.3.1.234"/>
    </reaction>
</comment>
<dbReference type="AlphaFoldDB" id="A0A6C2UNM7"/>
<dbReference type="InterPro" id="IPR017860">
    <property type="entry name" value="Peptidase_M22_CS"/>
</dbReference>
<keyword evidence="2 7" id="KW-0819">tRNA processing</keyword>
<dbReference type="GO" id="GO:0005737">
    <property type="term" value="C:cytoplasm"/>
    <property type="evidence" value="ECO:0007669"/>
    <property type="project" value="UniProtKB-SubCell"/>
</dbReference>
<evidence type="ECO:0000256" key="6">
    <source>
        <dbReference type="ARBA" id="ARBA00048117"/>
    </source>
</evidence>
<accession>A0A6C2UNM7</accession>
<feature type="binding site" evidence="7">
    <location>
        <position position="171"/>
    </location>
    <ligand>
        <name>substrate</name>
    </ligand>
</feature>
<comment type="function">
    <text evidence="7">Required for the formation of a threonylcarbamoyl group on adenosine at position 37 (t(6)A37) in tRNAs that read codons beginning with adenine. Is involved in the transfer of the threonylcarbamoyl moiety of threonylcarbamoyl-AMP (TC-AMP) to the N6 group of A37, together with TsaE and TsaB. TsaD likely plays a direct catalytic role in this reaction.</text>
</comment>
<evidence type="ECO:0000256" key="5">
    <source>
        <dbReference type="ARBA" id="ARBA00023315"/>
    </source>
</evidence>
<evidence type="ECO:0000256" key="4">
    <source>
        <dbReference type="ARBA" id="ARBA00023004"/>
    </source>
</evidence>
<dbReference type="InterPro" id="IPR000905">
    <property type="entry name" value="Gcp-like_dom"/>
</dbReference>
<dbReference type="EMBL" id="CAAHFH010000002">
    <property type="protein sequence ID" value="VGO20881.1"/>
    <property type="molecule type" value="Genomic_DNA"/>
</dbReference>
<dbReference type="PANTHER" id="PTHR11735">
    <property type="entry name" value="TRNA N6-ADENOSINE THREONYLCARBAMOYLTRANSFERASE"/>
    <property type="match status" value="1"/>
</dbReference>
<evidence type="ECO:0000313" key="10">
    <source>
        <dbReference type="Proteomes" id="UP000346198"/>
    </source>
</evidence>
<dbReference type="NCBIfam" id="TIGR00329">
    <property type="entry name" value="gcp_kae1"/>
    <property type="match status" value="1"/>
</dbReference>
<dbReference type="CDD" id="cd24133">
    <property type="entry name" value="ASKHA_NBD_TsaD_bac"/>
    <property type="match status" value="1"/>
</dbReference>
<keyword evidence="5 7" id="KW-0012">Acyltransferase</keyword>
<keyword evidence="3 7" id="KW-0479">Metal-binding</keyword>
<evidence type="ECO:0000313" key="9">
    <source>
        <dbReference type="EMBL" id="VGO20881.1"/>
    </source>
</evidence>
<dbReference type="InterPro" id="IPR017861">
    <property type="entry name" value="KAE1/TsaD"/>
</dbReference>
<feature type="binding site" evidence="7">
    <location>
        <position position="111"/>
    </location>
    <ligand>
        <name>Fe cation</name>
        <dbReference type="ChEBI" id="CHEBI:24875"/>
    </ligand>
</feature>
<keyword evidence="7" id="KW-0963">Cytoplasm</keyword>
<keyword evidence="10" id="KW-1185">Reference proteome</keyword>
<keyword evidence="4 7" id="KW-0408">Iron</keyword>
<sequence>MKILGIETSCDETAAAIVEDGRTVLSNAIYSQIAKHRPYGGVVPEIASRNHVAKLPGIIEEALAEAGESFDSIDAIACTYGPGLASSLLIGFAAAKTLAQRLGKPLIGVNHHEGHLHSVFMKDDAPAEDEVFPMLGLMVSGGDSSLVLMQGPGQYELLGSTIDDAAGEALDKAAAVLGLGYPGGPIIQKTAEGGNPKAIRFPRGLEQSDRGKWVYKYDRDLCFSFSGLKTSLLTHVKNLDHTPEGDELCNIAASYQEAVCDALVIRVERALGRFPIKSFCCAGGVSLNKVLREKLTALSAKTVVPLLLCPPAYCTDNAAMIAGVACEKARLGKLGAEPNDVNPNLRLADWV</sequence>
<dbReference type="NCBIfam" id="TIGR03723">
    <property type="entry name" value="T6A_TsaD_YgjD"/>
    <property type="match status" value="1"/>
</dbReference>
<dbReference type="GO" id="GO:0005506">
    <property type="term" value="F:iron ion binding"/>
    <property type="evidence" value="ECO:0007669"/>
    <property type="project" value="UniProtKB-UniRule"/>
</dbReference>
<dbReference type="EC" id="2.3.1.234" evidence="7"/>
<feature type="binding site" evidence="7">
    <location>
        <position position="184"/>
    </location>
    <ligand>
        <name>substrate</name>
    </ligand>
</feature>